<dbReference type="EMBL" id="CABVLZ010000001">
    <property type="protein sequence ID" value="VVU94385.1"/>
    <property type="molecule type" value="Genomic_DNA"/>
</dbReference>
<reference evidence="1" key="1">
    <citation type="submission" date="2019-09" db="EMBL/GenBank/DDBJ databases">
        <authorList>
            <person name="Needham M D."/>
        </authorList>
    </citation>
    <scope>NUCLEOTIDE SEQUENCE</scope>
</reference>
<dbReference type="AlphaFoldDB" id="A0A5E8CKS8"/>
<protein>
    <submittedName>
        <fullName evidence="1">Uncharacterized protein</fullName>
    </submittedName>
</protein>
<proteinExistence type="predicted"/>
<organism evidence="1">
    <name type="scientific">seawater metagenome</name>
    <dbReference type="NCBI Taxonomy" id="1561972"/>
    <lineage>
        <taxon>unclassified sequences</taxon>
        <taxon>metagenomes</taxon>
        <taxon>ecological metagenomes</taxon>
    </lineage>
</organism>
<sequence length="153" mass="17958">MNGPLRIFHNICKAVYSNYYQDLCQVEIRNDSSINILNIIVKPNYGLHVKIPYTLTLKFQEPGSWPLVFIDSIIFDKIKTLQYKQNRGFSGSHKGICIKNLGYGYSFNKNFKNICDNKWENYLYYLITVFNSIEDFQKGIGFKSNYKEILEIL</sequence>
<name>A0A5E8CKS8_9ZZZZ</name>
<evidence type="ECO:0000313" key="1">
    <source>
        <dbReference type="EMBL" id="VVU94385.1"/>
    </source>
</evidence>
<accession>A0A5E8CKS8</accession>
<gene>
    <name evidence="1" type="ORF">CPAV1605_107</name>
</gene>